<dbReference type="KEGG" id="nlo:107226156"/>
<evidence type="ECO:0000313" key="2">
    <source>
        <dbReference type="RefSeq" id="XP_015522354.1"/>
    </source>
</evidence>
<keyword evidence="1" id="KW-1185">Reference proteome</keyword>
<dbReference type="PANTHER" id="PTHR16797">
    <property type="entry name" value="FACTOR VIII-ASSOCIATED GENE 1"/>
    <property type="match status" value="1"/>
</dbReference>
<name>A0A6J0C7N3_NEOLC</name>
<dbReference type="InterPro" id="IPR011990">
    <property type="entry name" value="TPR-like_helical_dom_sf"/>
</dbReference>
<dbReference type="OrthoDB" id="10249246at2759"/>
<organism evidence="2">
    <name type="scientific">Neodiprion lecontei</name>
    <name type="common">Redheaded pine sawfly</name>
    <dbReference type="NCBI Taxonomy" id="441921"/>
    <lineage>
        <taxon>Eukaryota</taxon>
        <taxon>Metazoa</taxon>
        <taxon>Ecdysozoa</taxon>
        <taxon>Arthropoda</taxon>
        <taxon>Hexapoda</taxon>
        <taxon>Insecta</taxon>
        <taxon>Pterygota</taxon>
        <taxon>Neoptera</taxon>
        <taxon>Endopterygota</taxon>
        <taxon>Hymenoptera</taxon>
        <taxon>Tenthredinoidea</taxon>
        <taxon>Diprionidae</taxon>
        <taxon>Diprioninae</taxon>
        <taxon>Neodiprion</taxon>
    </lineage>
</organism>
<dbReference type="Proteomes" id="UP000829291">
    <property type="component" value="Chromosome 5"/>
</dbReference>
<dbReference type="FunCoup" id="A0A6J0C7N3">
    <property type="interactions" value="133"/>
</dbReference>
<proteinExistence type="predicted"/>
<dbReference type="SUPFAM" id="SSF48452">
    <property type="entry name" value="TPR-like"/>
    <property type="match status" value="1"/>
</dbReference>
<dbReference type="GO" id="GO:0005769">
    <property type="term" value="C:early endosome"/>
    <property type="evidence" value="ECO:0007669"/>
    <property type="project" value="TreeGrafter"/>
</dbReference>
<dbReference type="InterPro" id="IPR039494">
    <property type="entry name" value="F8A"/>
</dbReference>
<protein>
    <submittedName>
        <fullName evidence="2">40-kDa huntingtin-associated protein</fullName>
    </submittedName>
</protein>
<dbReference type="InParanoid" id="A0A6J0C7N3"/>
<dbReference type="RefSeq" id="XP_015522354.1">
    <property type="nucleotide sequence ID" value="XM_015666868.2"/>
</dbReference>
<dbReference type="Gene3D" id="1.25.40.10">
    <property type="entry name" value="Tetratricopeptide repeat domain"/>
    <property type="match status" value="1"/>
</dbReference>
<dbReference type="AlphaFoldDB" id="A0A6J0C7N3"/>
<reference evidence="2" key="1">
    <citation type="submission" date="2025-08" db="UniProtKB">
        <authorList>
            <consortium name="RefSeq"/>
        </authorList>
    </citation>
    <scope>IDENTIFICATION</scope>
    <source>
        <tissue evidence="2">Thorax and Abdomen</tissue>
    </source>
</reference>
<evidence type="ECO:0000313" key="1">
    <source>
        <dbReference type="Proteomes" id="UP000829291"/>
    </source>
</evidence>
<gene>
    <name evidence="2" type="primary">LOC107226156</name>
</gene>
<sequence>MAEIEYSEEIDDVSDEDYEIIRRYQEADAQFQKHPPFLSQFTESTDRVRSWLNDKGREFNIGKIIAMSEGDNYDFNRSTGCDEFLVQYHAISNKLKKRFLRKPNVSEACDQFSALATQCEQKELWQYAGLCWLAAARCQGTLGNASTEASLLARAGRQFLTAEKKNVMIGCPAPGQENVQAAVSCFGHSLARTQNQPGSSMAAAGLALELATALGSSPAGSQQLRRAISIHATPQSLGMLASTHIKQGDYVTALSVLSELAELVEANVGGGNTATGNNCDILHRCEVSRVLLLLILQPTPQRLAPSLAQLLEKYAWVEESSNAGPGMSEDEMLLLQSLVLACQSQDYQALLELEGELWPYLDTEQKELLRKLVQTLTAR</sequence>
<dbReference type="GO" id="GO:0099518">
    <property type="term" value="P:vesicle cytoskeletal trafficking"/>
    <property type="evidence" value="ECO:0007669"/>
    <property type="project" value="TreeGrafter"/>
</dbReference>
<dbReference type="PANTHER" id="PTHR16797:SF4">
    <property type="entry name" value="40-KDA HUNTINGTIN-ASSOCIATED PROTEIN"/>
    <property type="match status" value="1"/>
</dbReference>
<accession>A0A6J0C7N3</accession>
<dbReference type="GeneID" id="107226156"/>